<evidence type="ECO:0000313" key="10">
    <source>
        <dbReference type="Proteomes" id="UP001634007"/>
    </source>
</evidence>
<feature type="region of interest" description="Disordered" evidence="7">
    <location>
        <begin position="1"/>
        <end position="41"/>
    </location>
</feature>
<dbReference type="GO" id="GO:0003677">
    <property type="term" value="F:DNA binding"/>
    <property type="evidence" value="ECO:0007669"/>
    <property type="project" value="UniProtKB-KW"/>
</dbReference>
<evidence type="ECO:0000259" key="8">
    <source>
        <dbReference type="PROSITE" id="PS51519"/>
    </source>
</evidence>
<dbReference type="PROSITE" id="PS51519">
    <property type="entry name" value="RWP_RK"/>
    <property type="match status" value="1"/>
</dbReference>
<keyword evidence="2" id="KW-0805">Transcription regulation</keyword>
<dbReference type="Proteomes" id="UP001634007">
    <property type="component" value="Unassembled WGS sequence"/>
</dbReference>
<gene>
    <name evidence="9" type="ORF">ACJRO7_013762</name>
</gene>
<feature type="compositionally biased region" description="Polar residues" evidence="7">
    <location>
        <begin position="249"/>
        <end position="259"/>
    </location>
</feature>
<reference evidence="9 10" key="1">
    <citation type="submission" date="2024-11" db="EMBL/GenBank/DDBJ databases">
        <title>Chromosome-level genome assembly of Eucalyptus globulus Labill. provides insights into its genome evolution.</title>
        <authorList>
            <person name="Li X."/>
        </authorList>
    </citation>
    <scope>NUCLEOTIDE SEQUENCE [LARGE SCALE GENOMIC DNA]</scope>
    <source>
        <strain evidence="9">CL2024</strain>
        <tissue evidence="9">Fresh tender leaves</tissue>
    </source>
</reference>
<dbReference type="PANTHER" id="PTHR46373:SF5">
    <property type="entry name" value="RWP-RK DOMAIN PROTEIN"/>
    <property type="match status" value="1"/>
</dbReference>
<dbReference type="PANTHER" id="PTHR46373">
    <property type="entry name" value="PROTEIN RKD4"/>
    <property type="match status" value="1"/>
</dbReference>
<dbReference type="Pfam" id="PF02042">
    <property type="entry name" value="RWP-RK"/>
    <property type="match status" value="1"/>
</dbReference>
<keyword evidence="4" id="KW-0238">DNA-binding</keyword>
<evidence type="ECO:0000256" key="3">
    <source>
        <dbReference type="ARBA" id="ARBA00023054"/>
    </source>
</evidence>
<evidence type="ECO:0000313" key="9">
    <source>
        <dbReference type="EMBL" id="KAL3744544.1"/>
    </source>
</evidence>
<keyword evidence="3" id="KW-0175">Coiled coil</keyword>
<evidence type="ECO:0000256" key="1">
    <source>
        <dbReference type="ARBA" id="ARBA00004049"/>
    </source>
</evidence>
<dbReference type="EMBL" id="JBJKBG010000003">
    <property type="protein sequence ID" value="KAL3744544.1"/>
    <property type="molecule type" value="Genomic_DNA"/>
</dbReference>
<dbReference type="InterPro" id="IPR003035">
    <property type="entry name" value="RWP-RK_dom"/>
</dbReference>
<keyword evidence="10" id="KW-1185">Reference proteome</keyword>
<comment type="function">
    <text evidence="1">Putative transcription factor.</text>
</comment>
<evidence type="ECO:0000256" key="6">
    <source>
        <dbReference type="ARBA" id="ARBA00023242"/>
    </source>
</evidence>
<evidence type="ECO:0000256" key="4">
    <source>
        <dbReference type="ARBA" id="ARBA00023125"/>
    </source>
</evidence>
<evidence type="ECO:0000256" key="5">
    <source>
        <dbReference type="ARBA" id="ARBA00023163"/>
    </source>
</evidence>
<dbReference type="InterPro" id="IPR044607">
    <property type="entry name" value="RKD-like"/>
</dbReference>
<keyword evidence="5" id="KW-0804">Transcription</keyword>
<comment type="caution">
    <text evidence="9">The sequence shown here is derived from an EMBL/GenBank/DDBJ whole genome shotgun (WGS) entry which is preliminary data.</text>
</comment>
<name>A0ABD3KXU2_EUCGL</name>
<proteinExistence type="predicted"/>
<evidence type="ECO:0000256" key="7">
    <source>
        <dbReference type="SAM" id="MobiDB-lite"/>
    </source>
</evidence>
<keyword evidence="6" id="KW-0539">Nucleus</keyword>
<accession>A0ABD3KXU2</accession>
<feature type="domain" description="RWP-RK" evidence="8">
    <location>
        <begin position="273"/>
        <end position="353"/>
    </location>
</feature>
<sequence>MADPKAAAPGSESDDDLFGDDYLKYLLPNPDPGLEDDMPPLDLQLALKSDENTPLPVDEIGDPDPFDDPAVWHLFNRGYGDGNNGAGSSHAGPSGTSSGGTEDCYYSQPEDWNYSVPRVLPNWPAPPLPYNCSCCQVLREIIHTHVETNHTTKLELHGRVGMVSHAILDTQHNPGAVPSDGEDRYQMFDFCKKSIQNVKDFLHQYCEGRRLAGYIMYQDPLAMFYEAVCVGIDFNGNVNADYFQLPLPSTVSENPGQTDNKPKPKKRQAKSLKTGLAAQRERAGKMTLADVGGYFHLPIEKASERLHLCPTVVKKICRKGGVGRWPYRKIQCIERKILELREQLKREDEPKRSRTQAEIDEWQRNLDKIRYGVARTD</sequence>
<feature type="region of interest" description="Disordered" evidence="7">
    <location>
        <begin position="249"/>
        <end position="275"/>
    </location>
</feature>
<organism evidence="9 10">
    <name type="scientific">Eucalyptus globulus</name>
    <name type="common">Tasmanian blue gum</name>
    <dbReference type="NCBI Taxonomy" id="34317"/>
    <lineage>
        <taxon>Eukaryota</taxon>
        <taxon>Viridiplantae</taxon>
        <taxon>Streptophyta</taxon>
        <taxon>Embryophyta</taxon>
        <taxon>Tracheophyta</taxon>
        <taxon>Spermatophyta</taxon>
        <taxon>Magnoliopsida</taxon>
        <taxon>eudicotyledons</taxon>
        <taxon>Gunneridae</taxon>
        <taxon>Pentapetalae</taxon>
        <taxon>rosids</taxon>
        <taxon>malvids</taxon>
        <taxon>Myrtales</taxon>
        <taxon>Myrtaceae</taxon>
        <taxon>Myrtoideae</taxon>
        <taxon>Eucalypteae</taxon>
        <taxon>Eucalyptus</taxon>
    </lineage>
</organism>
<evidence type="ECO:0000256" key="2">
    <source>
        <dbReference type="ARBA" id="ARBA00023015"/>
    </source>
</evidence>
<feature type="region of interest" description="Disordered" evidence="7">
    <location>
        <begin position="84"/>
        <end position="104"/>
    </location>
</feature>
<dbReference type="AlphaFoldDB" id="A0ABD3KXU2"/>
<protein>
    <recommendedName>
        <fullName evidence="8">RWP-RK domain-containing protein</fullName>
    </recommendedName>
</protein>